<sequence>MLPPDVDERAVNTIHALCSVAGDEARVVALIQRLSQGTTLDQLRRDLSAALIVTYGRCFAAPIPTPTIPTSTTTTKENNS</sequence>
<reference evidence="1 2" key="1">
    <citation type="submission" date="2018-08" db="EMBL/GenBank/DDBJ databases">
        <title>Sequencing the genomes of 1000 actinobacteria strains.</title>
        <authorList>
            <person name="Klenk H.-P."/>
        </authorList>
    </citation>
    <scope>NUCLEOTIDE SEQUENCE [LARGE SCALE GENOMIC DNA]</scope>
    <source>
        <strain evidence="1 2">DSM 22967</strain>
    </source>
</reference>
<dbReference type="Proteomes" id="UP000256253">
    <property type="component" value="Unassembled WGS sequence"/>
</dbReference>
<dbReference type="AlphaFoldDB" id="A0A3D9URL8"/>
<organism evidence="1 2">
    <name type="scientific">Calidifontibacter indicus</name>
    <dbReference type="NCBI Taxonomy" id="419650"/>
    <lineage>
        <taxon>Bacteria</taxon>
        <taxon>Bacillati</taxon>
        <taxon>Actinomycetota</taxon>
        <taxon>Actinomycetes</taxon>
        <taxon>Micrococcales</taxon>
        <taxon>Dermacoccaceae</taxon>
        <taxon>Calidifontibacter</taxon>
    </lineage>
</organism>
<evidence type="ECO:0000313" key="1">
    <source>
        <dbReference type="EMBL" id="REF30640.1"/>
    </source>
</evidence>
<evidence type="ECO:0000313" key="2">
    <source>
        <dbReference type="Proteomes" id="UP000256253"/>
    </source>
</evidence>
<gene>
    <name evidence="1" type="ORF">DFJ65_1655</name>
</gene>
<dbReference type="RefSeq" id="WP_115922600.1">
    <property type="nucleotide sequence ID" value="NZ_QTUA01000001.1"/>
</dbReference>
<name>A0A3D9URL8_9MICO</name>
<dbReference type="EMBL" id="QTUA01000001">
    <property type="protein sequence ID" value="REF30640.1"/>
    <property type="molecule type" value="Genomic_DNA"/>
</dbReference>
<protein>
    <submittedName>
        <fullName evidence="1">Uncharacterized protein</fullName>
    </submittedName>
</protein>
<keyword evidence="2" id="KW-1185">Reference proteome</keyword>
<comment type="caution">
    <text evidence="1">The sequence shown here is derived from an EMBL/GenBank/DDBJ whole genome shotgun (WGS) entry which is preliminary data.</text>
</comment>
<accession>A0A3D9URL8</accession>
<proteinExistence type="predicted"/>